<sequence length="138" mass="14816">MTESTPLSAADVQARLLQGPYHQWLGLEVTALGKGEIELTARWREEWVVNSAGGYTHGGILAALIDLTADWALVSFTGRGVPTLNLHVDYHRPARGDLTARGRVIKTGKQVSCAEAELYDSEGRLVASGRGLYATPAA</sequence>
<dbReference type="EMBL" id="CGIG01000001">
    <property type="protein sequence ID" value="CPR19082.1"/>
    <property type="molecule type" value="Genomic_DNA"/>
</dbReference>
<dbReference type="InterPro" id="IPR029069">
    <property type="entry name" value="HotDog_dom_sf"/>
</dbReference>
<reference evidence="5" key="1">
    <citation type="submission" date="2015-01" db="EMBL/GenBank/DDBJ databases">
        <authorList>
            <person name="Paterson Steve"/>
        </authorList>
    </citation>
    <scope>NUCLEOTIDE SEQUENCE [LARGE SCALE GENOMIC DNA]</scope>
    <source>
        <strain evidence="5">OBR1</strain>
    </source>
</reference>
<dbReference type="InterPro" id="IPR039298">
    <property type="entry name" value="ACOT13"/>
</dbReference>
<dbReference type="OrthoDB" id="9813158at2"/>
<evidence type="ECO:0000256" key="1">
    <source>
        <dbReference type="ARBA" id="ARBA00008324"/>
    </source>
</evidence>
<dbReference type="GO" id="GO:0047617">
    <property type="term" value="F:fatty acyl-CoA hydrolase activity"/>
    <property type="evidence" value="ECO:0007669"/>
    <property type="project" value="InterPro"/>
</dbReference>
<evidence type="ECO:0000313" key="4">
    <source>
        <dbReference type="EMBL" id="CPR19082.1"/>
    </source>
</evidence>
<dbReference type="SUPFAM" id="SSF54637">
    <property type="entry name" value="Thioesterase/thiol ester dehydrase-isomerase"/>
    <property type="match status" value="1"/>
</dbReference>
<organism evidence="4 5">
    <name type="scientific">Brenneria goodwinii</name>
    <dbReference type="NCBI Taxonomy" id="1109412"/>
    <lineage>
        <taxon>Bacteria</taxon>
        <taxon>Pseudomonadati</taxon>
        <taxon>Pseudomonadota</taxon>
        <taxon>Gammaproteobacteria</taxon>
        <taxon>Enterobacterales</taxon>
        <taxon>Pectobacteriaceae</taxon>
        <taxon>Brenneria</taxon>
    </lineage>
</organism>
<proteinExistence type="inferred from homology"/>
<evidence type="ECO:0000313" key="5">
    <source>
        <dbReference type="Proteomes" id="UP000044377"/>
    </source>
</evidence>
<dbReference type="Gene3D" id="3.10.129.10">
    <property type="entry name" value="Hotdog Thioesterase"/>
    <property type="match status" value="1"/>
</dbReference>
<dbReference type="Pfam" id="PF03061">
    <property type="entry name" value="4HBT"/>
    <property type="match status" value="1"/>
</dbReference>
<dbReference type="NCBIfam" id="TIGR00369">
    <property type="entry name" value="unchar_dom_1"/>
    <property type="match status" value="1"/>
</dbReference>
<dbReference type="InterPro" id="IPR006683">
    <property type="entry name" value="Thioestr_dom"/>
</dbReference>
<dbReference type="AlphaFoldDB" id="A0A0G4JZ04"/>
<comment type="similarity">
    <text evidence="1">Belongs to the thioesterase PaaI family.</text>
</comment>
<name>A0A0G4JZ04_9GAMM</name>
<accession>A0A0G4JZ04</accession>
<gene>
    <name evidence="4" type="ORF">BN1221_03569c</name>
</gene>
<dbReference type="STRING" id="1109412.BN1221_03569c"/>
<protein>
    <recommendedName>
        <fullName evidence="3">Thioesterase domain-containing protein</fullName>
    </recommendedName>
</protein>
<dbReference type="Proteomes" id="UP000044377">
    <property type="component" value="Unassembled WGS sequence"/>
</dbReference>
<dbReference type="CDD" id="cd03443">
    <property type="entry name" value="PaaI_thioesterase"/>
    <property type="match status" value="1"/>
</dbReference>
<dbReference type="PANTHER" id="PTHR21660">
    <property type="entry name" value="THIOESTERASE SUPERFAMILY MEMBER-RELATED"/>
    <property type="match status" value="1"/>
</dbReference>
<keyword evidence="2" id="KW-0378">Hydrolase</keyword>
<feature type="domain" description="Thioesterase" evidence="3">
    <location>
        <begin position="53"/>
        <end position="127"/>
    </location>
</feature>
<evidence type="ECO:0000259" key="3">
    <source>
        <dbReference type="Pfam" id="PF03061"/>
    </source>
</evidence>
<dbReference type="RefSeq" id="WP_048638410.1">
    <property type="nucleotide sequence ID" value="NZ_CGIG01000001.1"/>
</dbReference>
<dbReference type="InterPro" id="IPR003736">
    <property type="entry name" value="PAAI_dom"/>
</dbReference>
<dbReference type="PANTHER" id="PTHR21660:SF1">
    <property type="entry name" value="ACYL-COENZYME A THIOESTERASE 13"/>
    <property type="match status" value="1"/>
</dbReference>
<evidence type="ECO:0000256" key="2">
    <source>
        <dbReference type="ARBA" id="ARBA00022801"/>
    </source>
</evidence>
<keyword evidence="5" id="KW-1185">Reference proteome</keyword>